<sequence length="91" mass="9695">MLGGPPTIYVTSLVVAVPRQRPHLAHRPIFSEAGPTFVAPSGGSLTWEAMIGGSRGIVLTTATLGLVPPPRNSLQLDDEQNNTQNDFTQTE</sequence>
<accession>A0A2I0ISE6</accession>
<dbReference type="Proteomes" id="UP000233551">
    <property type="component" value="Unassembled WGS sequence"/>
</dbReference>
<protein>
    <submittedName>
        <fullName evidence="2">Uncharacterized protein</fullName>
    </submittedName>
</protein>
<dbReference type="EMBL" id="PGOL01002564">
    <property type="protein sequence ID" value="PKI46928.1"/>
    <property type="molecule type" value="Genomic_DNA"/>
</dbReference>
<keyword evidence="3" id="KW-1185">Reference proteome</keyword>
<comment type="caution">
    <text evidence="2">The sequence shown here is derived from an EMBL/GenBank/DDBJ whole genome shotgun (WGS) entry which is preliminary data.</text>
</comment>
<evidence type="ECO:0000313" key="2">
    <source>
        <dbReference type="EMBL" id="PKI46928.1"/>
    </source>
</evidence>
<feature type="region of interest" description="Disordered" evidence="1">
    <location>
        <begin position="69"/>
        <end position="91"/>
    </location>
</feature>
<proteinExistence type="predicted"/>
<dbReference type="AlphaFoldDB" id="A0A2I0ISE6"/>
<organism evidence="2 3">
    <name type="scientific">Punica granatum</name>
    <name type="common">Pomegranate</name>
    <dbReference type="NCBI Taxonomy" id="22663"/>
    <lineage>
        <taxon>Eukaryota</taxon>
        <taxon>Viridiplantae</taxon>
        <taxon>Streptophyta</taxon>
        <taxon>Embryophyta</taxon>
        <taxon>Tracheophyta</taxon>
        <taxon>Spermatophyta</taxon>
        <taxon>Magnoliopsida</taxon>
        <taxon>eudicotyledons</taxon>
        <taxon>Gunneridae</taxon>
        <taxon>Pentapetalae</taxon>
        <taxon>rosids</taxon>
        <taxon>malvids</taxon>
        <taxon>Myrtales</taxon>
        <taxon>Lythraceae</taxon>
        <taxon>Punica</taxon>
    </lineage>
</organism>
<reference evidence="2 3" key="1">
    <citation type="submission" date="2017-11" db="EMBL/GenBank/DDBJ databases">
        <title>De-novo sequencing of pomegranate (Punica granatum L.) genome.</title>
        <authorList>
            <person name="Akparov Z."/>
            <person name="Amiraslanov A."/>
            <person name="Hajiyeva S."/>
            <person name="Abbasov M."/>
            <person name="Kaur K."/>
            <person name="Hamwieh A."/>
            <person name="Solovyev V."/>
            <person name="Salamov A."/>
            <person name="Braich B."/>
            <person name="Kosarev P."/>
            <person name="Mahmoud A."/>
            <person name="Hajiyev E."/>
            <person name="Babayeva S."/>
            <person name="Izzatullayeva V."/>
            <person name="Mammadov A."/>
            <person name="Mammadov A."/>
            <person name="Sharifova S."/>
            <person name="Ojaghi J."/>
            <person name="Eynullazada K."/>
            <person name="Bayramov B."/>
            <person name="Abdulazimova A."/>
            <person name="Shahmuradov I."/>
        </authorList>
    </citation>
    <scope>NUCLEOTIDE SEQUENCE [LARGE SCALE GENOMIC DNA]</scope>
    <source>
        <strain evidence="3">cv. AG2017</strain>
        <tissue evidence="2">Leaf</tissue>
    </source>
</reference>
<evidence type="ECO:0000256" key="1">
    <source>
        <dbReference type="SAM" id="MobiDB-lite"/>
    </source>
</evidence>
<name>A0A2I0ISE6_PUNGR</name>
<gene>
    <name evidence="2" type="ORF">CRG98_032739</name>
</gene>
<evidence type="ECO:0000313" key="3">
    <source>
        <dbReference type="Proteomes" id="UP000233551"/>
    </source>
</evidence>
<feature type="compositionally biased region" description="Polar residues" evidence="1">
    <location>
        <begin position="81"/>
        <end position="91"/>
    </location>
</feature>